<keyword evidence="2" id="KW-0004">4Fe-4S</keyword>
<dbReference type="PANTHER" id="PTHR13932:SF5">
    <property type="entry name" value="RADICAL S-ADENOSYL METHIONINE DOMAIN-CONTAINING PROTEIN 1, MITOCHONDRIAL"/>
    <property type="match status" value="1"/>
</dbReference>
<dbReference type="EMBL" id="VAFM01000002">
    <property type="protein sequence ID" value="TKW60912.1"/>
    <property type="molecule type" value="Genomic_DNA"/>
</dbReference>
<keyword evidence="2" id="KW-0411">Iron-sulfur</keyword>
<name>A0A6N4R1G1_BLAVI</name>
<sequence>MAGVLNVSDSLQEFRASPTPLAAYVHWPWCKAKCPYCDFNSHASAPREQDYLNAVLREFRHFHDHGVITPSQKVQFRPTHSSLTSVFFGGGTPSLMSPKTLEKLIIGLTEIAPPEPDMEVTVECNPTSFASPVEAQQFFQDLKSCGVNRISIGIQGLKPEWLTFLGREHSVSDALATLDAAQSVFDNVNADVIYGLPNQDIADWRELLHFLADRGLSHISAYQLTIEPNTAFYTAVRRGAWEPLDSDQEHVFFEETRQILRQHNYSNYEISNFCKPGKECRHNLHIWRYGDYAGFGPGAHGRLHTSPRDVLATRVLKHPDSYFRAVEDISRVLHVTELTPAEAIQEAFFAGLRLAEGVDMDSLLKHSPEALYKAAIDTDEVAFLISKGLLKRTRSHLHLTDAGWPLLNSILQRILRPLPLV</sequence>
<dbReference type="SFLD" id="SFLDF00562">
    <property type="entry name" value="HemN-like__clustered_with_heat"/>
    <property type="match status" value="1"/>
</dbReference>
<dbReference type="Pfam" id="PF04055">
    <property type="entry name" value="Radical_SAM"/>
    <property type="match status" value="1"/>
</dbReference>
<dbReference type="InterPro" id="IPR007197">
    <property type="entry name" value="rSAM"/>
</dbReference>
<dbReference type="InterPro" id="IPR034505">
    <property type="entry name" value="Coproporphyrinogen-III_oxidase"/>
</dbReference>
<dbReference type="AlphaFoldDB" id="A0A6N4R1G1"/>
<dbReference type="GO" id="GO:0046872">
    <property type="term" value="F:metal ion binding"/>
    <property type="evidence" value="ECO:0007669"/>
    <property type="project" value="UniProtKB-UniRule"/>
</dbReference>
<dbReference type="InterPro" id="IPR006638">
    <property type="entry name" value="Elp3/MiaA/NifB-like_rSAM"/>
</dbReference>
<dbReference type="PANTHER" id="PTHR13932">
    <property type="entry name" value="COPROPORPHYRINIGEN III OXIDASE"/>
    <property type="match status" value="1"/>
</dbReference>
<evidence type="ECO:0000313" key="5">
    <source>
        <dbReference type="Proteomes" id="UP000320948"/>
    </source>
</evidence>
<evidence type="ECO:0000259" key="3">
    <source>
        <dbReference type="PROSITE" id="PS51918"/>
    </source>
</evidence>
<evidence type="ECO:0000256" key="1">
    <source>
        <dbReference type="ARBA" id="ARBA00006100"/>
    </source>
</evidence>
<dbReference type="SFLD" id="SFLDS00029">
    <property type="entry name" value="Radical_SAM"/>
    <property type="match status" value="1"/>
</dbReference>
<keyword evidence="2" id="KW-0963">Cytoplasm</keyword>
<dbReference type="InterPro" id="IPR023404">
    <property type="entry name" value="rSAM_horseshoe"/>
</dbReference>
<keyword evidence="2" id="KW-0143">Chaperone</keyword>
<feature type="domain" description="Radical SAM core" evidence="3">
    <location>
        <begin position="15"/>
        <end position="266"/>
    </location>
</feature>
<comment type="caution">
    <text evidence="4">The sequence shown here is derived from an EMBL/GenBank/DDBJ whole genome shotgun (WGS) entry which is preliminary data.</text>
</comment>
<keyword evidence="2" id="KW-0949">S-adenosyl-L-methionine</keyword>
<dbReference type="SUPFAM" id="SSF102114">
    <property type="entry name" value="Radical SAM enzymes"/>
    <property type="match status" value="1"/>
</dbReference>
<dbReference type="GO" id="GO:0005737">
    <property type="term" value="C:cytoplasm"/>
    <property type="evidence" value="ECO:0007669"/>
    <property type="project" value="UniProtKB-SubCell"/>
</dbReference>
<keyword evidence="2" id="KW-0349">Heme</keyword>
<dbReference type="SMART" id="SM00729">
    <property type="entry name" value="Elp3"/>
    <property type="match status" value="1"/>
</dbReference>
<dbReference type="Proteomes" id="UP000320948">
    <property type="component" value="Unassembled WGS sequence"/>
</dbReference>
<dbReference type="CDD" id="cd01335">
    <property type="entry name" value="Radical_SAM"/>
    <property type="match status" value="1"/>
</dbReference>
<keyword evidence="2" id="KW-0479">Metal-binding</keyword>
<dbReference type="InterPro" id="IPR010723">
    <property type="entry name" value="HemN_C"/>
</dbReference>
<dbReference type="InterPro" id="IPR058240">
    <property type="entry name" value="rSAM_sf"/>
</dbReference>
<dbReference type="SFLD" id="SFLDF00288">
    <property type="entry name" value="HemN-like__clustered_with_nucl"/>
    <property type="match status" value="1"/>
</dbReference>
<gene>
    <name evidence="4" type="primary">hemW</name>
    <name evidence="4" type="ORF">DI628_08485</name>
</gene>
<dbReference type="GO" id="GO:0006779">
    <property type="term" value="P:porphyrin-containing compound biosynthetic process"/>
    <property type="evidence" value="ECO:0007669"/>
    <property type="project" value="InterPro"/>
</dbReference>
<dbReference type="InterPro" id="IPR004559">
    <property type="entry name" value="HemW-like"/>
</dbReference>
<dbReference type="GO" id="GO:0004109">
    <property type="term" value="F:coproporphyrinogen oxidase activity"/>
    <property type="evidence" value="ECO:0007669"/>
    <property type="project" value="InterPro"/>
</dbReference>
<evidence type="ECO:0000313" key="4">
    <source>
        <dbReference type="EMBL" id="TKW60912.1"/>
    </source>
</evidence>
<comment type="subcellular location">
    <subcellularLocation>
        <location evidence="2">Cytoplasm</location>
    </subcellularLocation>
</comment>
<protein>
    <recommendedName>
        <fullName evidence="2">Heme chaperone HemW</fullName>
    </recommendedName>
</protein>
<comment type="similarity">
    <text evidence="1">Belongs to the anaerobic coproporphyrinogen-III oxidase family. HemW subfamily.</text>
</comment>
<comment type="function">
    <text evidence="2">Probably acts as a heme chaperone, transferring heme to an unknown acceptor. Binds one molecule of heme per monomer, possibly covalently. Binds 1 [4Fe-4S] cluster. The cluster is coordinated with 3 cysteines and an exchangeable S-adenosyl-L-methionine.</text>
</comment>
<dbReference type="SFLD" id="SFLDG01065">
    <property type="entry name" value="anaerobic_coproporphyrinogen-I"/>
    <property type="match status" value="1"/>
</dbReference>
<dbReference type="Gene3D" id="3.80.30.20">
    <property type="entry name" value="tm_1862 like domain"/>
    <property type="match status" value="1"/>
</dbReference>
<organism evidence="4 5">
    <name type="scientific">Blastochloris viridis</name>
    <name type="common">Rhodopseudomonas viridis</name>
    <dbReference type="NCBI Taxonomy" id="1079"/>
    <lineage>
        <taxon>Bacteria</taxon>
        <taxon>Pseudomonadati</taxon>
        <taxon>Pseudomonadota</taxon>
        <taxon>Alphaproteobacteria</taxon>
        <taxon>Hyphomicrobiales</taxon>
        <taxon>Blastochloridaceae</taxon>
        <taxon>Blastochloris</taxon>
    </lineage>
</organism>
<dbReference type="Pfam" id="PF06969">
    <property type="entry name" value="HemN_C"/>
    <property type="match status" value="1"/>
</dbReference>
<evidence type="ECO:0000256" key="2">
    <source>
        <dbReference type="RuleBase" id="RU364116"/>
    </source>
</evidence>
<accession>A0A6N4R1G1</accession>
<dbReference type="PROSITE" id="PS51918">
    <property type="entry name" value="RADICAL_SAM"/>
    <property type="match status" value="1"/>
</dbReference>
<dbReference type="GO" id="GO:0051539">
    <property type="term" value="F:4 iron, 4 sulfur cluster binding"/>
    <property type="evidence" value="ECO:0007669"/>
    <property type="project" value="UniProtKB-UniRule"/>
</dbReference>
<keyword evidence="2" id="KW-0408">Iron</keyword>
<proteinExistence type="inferred from homology"/>
<dbReference type="NCBIfam" id="TIGR00539">
    <property type="entry name" value="hemN_rel"/>
    <property type="match status" value="1"/>
</dbReference>
<reference evidence="4 5" key="1">
    <citation type="journal article" date="2017" name="Nat. Commun.">
        <title>In situ click chemistry generation of cyclooxygenase-2 inhibitors.</title>
        <authorList>
            <person name="Bhardwaj A."/>
            <person name="Kaur J."/>
            <person name="Wuest M."/>
            <person name="Wuest F."/>
        </authorList>
    </citation>
    <scope>NUCLEOTIDE SEQUENCE [LARGE SCALE GENOMIC DNA]</scope>
    <source>
        <strain evidence="4">S2_018_000_R2_106</strain>
    </source>
</reference>